<dbReference type="GO" id="GO:0004111">
    <property type="term" value="F:creatine kinase activity"/>
    <property type="evidence" value="ECO:0007669"/>
    <property type="project" value="InterPro"/>
</dbReference>
<dbReference type="GO" id="GO:0046314">
    <property type="term" value="P:phosphocreatine biosynthetic process"/>
    <property type="evidence" value="ECO:0007669"/>
    <property type="project" value="InterPro"/>
</dbReference>
<dbReference type="InterPro" id="IPR000749">
    <property type="entry name" value="ATP-guanido_PTrfase"/>
</dbReference>
<evidence type="ECO:0000256" key="4">
    <source>
        <dbReference type="ARBA" id="ARBA00022840"/>
    </source>
</evidence>
<keyword evidence="4 5" id="KW-0067">ATP-binding</keyword>
<comment type="catalytic activity">
    <reaction evidence="5">
        <text>L-arginyl-[protein] + ATP = N(omega)-phospho-L-arginyl-[protein] + ADP + H(+)</text>
        <dbReference type="Rhea" id="RHEA:43384"/>
        <dbReference type="Rhea" id="RHEA-COMP:10532"/>
        <dbReference type="Rhea" id="RHEA-COMP:10533"/>
        <dbReference type="ChEBI" id="CHEBI:15378"/>
        <dbReference type="ChEBI" id="CHEBI:29965"/>
        <dbReference type="ChEBI" id="CHEBI:30616"/>
        <dbReference type="ChEBI" id="CHEBI:83226"/>
        <dbReference type="ChEBI" id="CHEBI:456216"/>
        <dbReference type="EC" id="2.7.14.1"/>
    </reaction>
</comment>
<comment type="caution">
    <text evidence="5">Lacks conserved residue(s) required for the propagation of feature annotation.</text>
</comment>
<feature type="binding site" evidence="5 6">
    <location>
        <begin position="17"/>
        <end position="21"/>
    </location>
    <ligand>
        <name>ATP</name>
        <dbReference type="ChEBI" id="CHEBI:30616"/>
    </ligand>
</feature>
<sequence>MENWINAEERTEDIVISSRIRLARNLKHTPFPNKLEEKEARENIDTVEAAFNINEKNRAKFKTVRLWENSPSVARSYFEKHLISANLIKGYTKTAFLLSKDETVSVMINEEDHIRLQCITKGLNLREAFHEADRLDSELEQYLEYAFDEKFGYLTVCPTNLGTGLRASVMIHLPALTMNNEITSLLKGLTQVGMTIRGLYGEGSSADGNMYQISNQITLGVSEEEILSNLEAVVSQVIDQEIRAREVLKTKYYYELLDKIYRALGVLKNAVILSLKECLELLSYVRMGVEMSIINDINKKLLNNLLVEIQPASLQVKVDKKLSGKDIDIERAKLVREVLR</sequence>
<evidence type="ECO:0000313" key="10">
    <source>
        <dbReference type="Proteomes" id="UP000679179"/>
    </source>
</evidence>
<reference evidence="9" key="1">
    <citation type="submission" date="2021-03" db="EMBL/GenBank/DDBJ databases">
        <title>Taxonomic study of Clostridium polyendosporum from meadow-gley soil under rice.</title>
        <authorList>
            <person name="Kobayashi H."/>
            <person name="Tanizawa Y."/>
            <person name="Yagura M."/>
        </authorList>
    </citation>
    <scope>NUCLEOTIDE SEQUENCE</scope>
    <source>
        <strain evidence="9">JCM 30710</strain>
    </source>
</reference>
<dbReference type="InterPro" id="IPR023660">
    <property type="entry name" value="Arg_Kinase"/>
</dbReference>
<comment type="caution">
    <text evidence="9">The sequence shown here is derived from an EMBL/GenBank/DDBJ whole genome shotgun (WGS) entry which is preliminary data.</text>
</comment>
<dbReference type="InterPro" id="IPR022415">
    <property type="entry name" value="ATP-guanido_PTrfase_AS"/>
</dbReference>
<comment type="similarity">
    <text evidence="5 6 7">Belongs to the ATP:guanido phosphotransferase family.</text>
</comment>
<dbReference type="SUPFAM" id="SSF55931">
    <property type="entry name" value="Glutamine synthetase/guanido kinase"/>
    <property type="match status" value="1"/>
</dbReference>
<dbReference type="EC" id="2.7.14.1" evidence="5"/>
<dbReference type="PROSITE" id="PS51510">
    <property type="entry name" value="PHOSPHAGEN_KINASE_C"/>
    <property type="match status" value="1"/>
</dbReference>
<dbReference type="Gene3D" id="3.30.590.10">
    <property type="entry name" value="Glutamine synthetase/guanido kinase, catalytic domain"/>
    <property type="match status" value="1"/>
</dbReference>
<dbReference type="Pfam" id="PF00217">
    <property type="entry name" value="ATP-gua_Ptrans"/>
    <property type="match status" value="1"/>
</dbReference>
<dbReference type="HAMAP" id="MF_00602">
    <property type="entry name" value="Prot_Arg_kinase"/>
    <property type="match status" value="1"/>
</dbReference>
<evidence type="ECO:0000256" key="5">
    <source>
        <dbReference type="HAMAP-Rule" id="MF_00602"/>
    </source>
</evidence>
<evidence type="ECO:0000256" key="1">
    <source>
        <dbReference type="ARBA" id="ARBA00022679"/>
    </source>
</evidence>
<dbReference type="AlphaFoldDB" id="A0A919S0K8"/>
<evidence type="ECO:0000256" key="3">
    <source>
        <dbReference type="ARBA" id="ARBA00022777"/>
    </source>
</evidence>
<dbReference type="CDD" id="cd07930">
    <property type="entry name" value="bacterial_phosphagen_kinase"/>
    <property type="match status" value="1"/>
</dbReference>
<dbReference type="InterPro" id="IPR022414">
    <property type="entry name" value="ATP-guanido_PTrfase_cat"/>
</dbReference>
<dbReference type="RefSeq" id="WP_212904719.1">
    <property type="nucleotide sequence ID" value="NZ_BOPZ01000026.1"/>
</dbReference>
<proteinExistence type="inferred from homology"/>
<keyword evidence="3 5" id="KW-0418">Kinase</keyword>
<dbReference type="PANTHER" id="PTHR11547:SF38">
    <property type="entry name" value="ARGININE KINASE 1-RELATED"/>
    <property type="match status" value="1"/>
</dbReference>
<dbReference type="GO" id="GO:0005524">
    <property type="term" value="F:ATP binding"/>
    <property type="evidence" value="ECO:0007669"/>
    <property type="project" value="UniProtKB-UniRule"/>
</dbReference>
<evidence type="ECO:0000256" key="6">
    <source>
        <dbReference type="PROSITE-ProRule" id="PRU00843"/>
    </source>
</evidence>
<evidence type="ECO:0000256" key="7">
    <source>
        <dbReference type="RuleBase" id="RU000505"/>
    </source>
</evidence>
<comment type="function">
    <text evidence="5">Catalyzes the specific phosphorylation of arginine residues in proteins.</text>
</comment>
<name>A0A919S0K8_9CLOT</name>
<feature type="binding site" evidence="5 6">
    <location>
        <position position="81"/>
    </location>
    <ligand>
        <name>ATP</name>
        <dbReference type="ChEBI" id="CHEBI:30616"/>
    </ligand>
</feature>
<feature type="domain" description="Phosphagen kinase C-terminal" evidence="8">
    <location>
        <begin position="14"/>
        <end position="244"/>
    </location>
</feature>
<dbReference type="GO" id="GO:0005615">
    <property type="term" value="C:extracellular space"/>
    <property type="evidence" value="ECO:0007669"/>
    <property type="project" value="TreeGrafter"/>
</dbReference>
<dbReference type="GO" id="GO:1990424">
    <property type="term" value="F:protein arginine kinase activity"/>
    <property type="evidence" value="ECO:0007669"/>
    <property type="project" value="UniProtKB-EC"/>
</dbReference>
<accession>A0A919S0K8</accession>
<dbReference type="PROSITE" id="PS00112">
    <property type="entry name" value="PHOSPHAGEN_KINASE"/>
    <property type="match status" value="1"/>
</dbReference>
<keyword evidence="10" id="KW-1185">Reference proteome</keyword>
<organism evidence="9 10">
    <name type="scientific">Clostridium polyendosporum</name>
    <dbReference type="NCBI Taxonomy" id="69208"/>
    <lineage>
        <taxon>Bacteria</taxon>
        <taxon>Bacillati</taxon>
        <taxon>Bacillota</taxon>
        <taxon>Clostridia</taxon>
        <taxon>Eubacteriales</taxon>
        <taxon>Clostridiaceae</taxon>
        <taxon>Clostridium</taxon>
    </lineage>
</organism>
<evidence type="ECO:0000256" key="2">
    <source>
        <dbReference type="ARBA" id="ARBA00022741"/>
    </source>
</evidence>
<evidence type="ECO:0000313" key="9">
    <source>
        <dbReference type="EMBL" id="GIM30035.1"/>
    </source>
</evidence>
<feature type="binding site" evidence="5 6">
    <location>
        <begin position="197"/>
        <end position="202"/>
    </location>
    <ligand>
        <name>ATP</name>
        <dbReference type="ChEBI" id="CHEBI:30616"/>
    </ligand>
</feature>
<dbReference type="PANTHER" id="PTHR11547">
    <property type="entry name" value="ARGININE OR CREATINE KINASE"/>
    <property type="match status" value="1"/>
</dbReference>
<dbReference type="InterPro" id="IPR014746">
    <property type="entry name" value="Gln_synth/guanido_kin_cat_dom"/>
</dbReference>
<dbReference type="Proteomes" id="UP000679179">
    <property type="component" value="Unassembled WGS sequence"/>
</dbReference>
<protein>
    <recommendedName>
        <fullName evidence="5">Protein-arginine kinase</fullName>
        <ecNumber evidence="5">2.7.14.1</ecNumber>
    </recommendedName>
</protein>
<keyword evidence="1 5" id="KW-0808">Transferase</keyword>
<dbReference type="EMBL" id="BOPZ01000026">
    <property type="protein sequence ID" value="GIM30035.1"/>
    <property type="molecule type" value="Genomic_DNA"/>
</dbReference>
<feature type="binding site" evidence="5 6">
    <location>
        <position position="115"/>
    </location>
    <ligand>
        <name>ATP</name>
        <dbReference type="ChEBI" id="CHEBI:30616"/>
    </ligand>
</feature>
<gene>
    <name evidence="5 9" type="primary">mcsB</name>
    <name evidence="9" type="ORF">CPJCM30710_27010</name>
</gene>
<evidence type="ECO:0000259" key="8">
    <source>
        <dbReference type="PROSITE" id="PS51510"/>
    </source>
</evidence>
<dbReference type="NCBIfam" id="NF002194">
    <property type="entry name" value="PRK01059.1-4"/>
    <property type="match status" value="1"/>
</dbReference>
<feature type="binding site" evidence="5 6">
    <location>
        <begin position="166"/>
        <end position="170"/>
    </location>
    <ligand>
        <name>ATP</name>
        <dbReference type="ChEBI" id="CHEBI:30616"/>
    </ligand>
</feature>
<keyword evidence="2 5" id="KW-0547">Nucleotide-binding</keyword>